<comment type="caution">
    <text evidence="3">The sequence shown here is derived from an EMBL/GenBank/DDBJ whole genome shotgun (WGS) entry which is preliminary data.</text>
</comment>
<proteinExistence type="predicted"/>
<sequence length="1332" mass="149058">MVASTVIMALNLAFLGNHIHNYGGHVKSLIALSWEFLNSSLRSRSSCKDAAREAKVNEALWEVRARTYRHSIEFMIHQSAVAVFGMGFSMSLEPSFTQLVQVGFMLSVYLAHHCVCSGRLTLNAANLRTIYILFYSSFVFFVLANVWQKDDSGGRAITNQTFNAGSRMIMSVIFMDTLTALPRQVAISCTEVFQYSMQQDITETVGFAWVQALVCAGITIFSVVLEYWVTSHITSLLETETMLSSFRRMLRGVCDGEVLLGEDLKIKEEAECLKHLMMDSRAFQGKDFQKFLDPEEATRFLDFLQQSERDAHQPEEQRTRTPPCLRISLRGASDIRVGVDLWHVPMRSTGSGTSHLIALREDSEAQQAISSEDQPDLQLPPHQGDPDAMSELSDSQKSSTSLLRSFPELMDMTLCVDTSTHWFDVEQAHLSFARQPQSSDSSMPSLRRLVRGTDWETLRAKLKKVTEGGEETMQMRLRDDAQRTVVANCVHVSAFRPPRATDEGVKLCLNFSDLVFEEKNQKDDSPLGREGSREGTFVVLHQQSPRTSRAPGVVDEISTDGRSAALSVETPFAGNEAFSCPPYFLAKTCCQSSEVQQIWEKVEDMLQFVLRVLDDQGEDLKRAEEEDQAGFIESGPCTSYHQNLFTSRLKSLREARAATVKGLEILQGATMHMLCAACFQSSSWLKLEQVENFTASALLSLQDRMGAIFTDQVLQVRWWGVFAMGGVRLVLVAALTSAQGWWWNETMEPPPTNSSPPGRWEALFRETMPTMAAWWDDGGMRLTGVRQWTVELGDSGNDRGLWMVFDLIFSLVGWALFGSAWSGVKVGCKRALQLALVLILCIIAHYDRYRRCPKEPLPPEGVVLALDQAPGDPEVAKPSRPPVREAVSSERLLHCYHQLKAKHLKMQWVLVNDSHVRALAAVVGGETGETGETEDVSLRWRRFEVPNLRSYVNCPVWTADLEALKCEEAEEISRLLTHPEEADLASQRWPSGLSPSRRSSNMPWPSRALQGYLKAHEDLLWRFHRGGGMGSQDKALVYVCTGMSYCGGHGDRLNGMLGAFTLALLSGRAFFIDSQWPVPLSLVLQPKTSLDWRMYGSLAVLPAGFNFNDNLAAFETDPRRVLESQEKVLRIVSNQRLTPAALKSSPQRAEALGLWEPRLHQRLFELLFEPSPALLKRLQQRHLPEGRLIGLHFRAGDQMPQHWKDPPRHALAQLEEFLNCAEQLEKDQGWNATFLLFADTDKVTDLPKVQELQADGKLVLPESDGLVHLDRSPPTLTVRGVLQTWADWWTLAFDVDALVLSHSGFGATALEIGPERPAVLGSKCITADGSTG</sequence>
<organism evidence="3 4">
    <name type="scientific">Durusdinium trenchii</name>
    <dbReference type="NCBI Taxonomy" id="1381693"/>
    <lineage>
        <taxon>Eukaryota</taxon>
        <taxon>Sar</taxon>
        <taxon>Alveolata</taxon>
        <taxon>Dinophyceae</taxon>
        <taxon>Suessiales</taxon>
        <taxon>Symbiodiniaceae</taxon>
        <taxon>Durusdinium</taxon>
    </lineage>
</organism>
<protein>
    <submittedName>
        <fullName evidence="3">Uncharacterized protein</fullName>
    </submittedName>
</protein>
<evidence type="ECO:0000256" key="1">
    <source>
        <dbReference type="SAM" id="MobiDB-lite"/>
    </source>
</evidence>
<keyword evidence="4" id="KW-1185">Reference proteome</keyword>
<evidence type="ECO:0000256" key="2">
    <source>
        <dbReference type="SAM" id="Phobius"/>
    </source>
</evidence>
<dbReference type="EMBL" id="CAXAMN010029083">
    <property type="protein sequence ID" value="CAK9118693.1"/>
    <property type="molecule type" value="Genomic_DNA"/>
</dbReference>
<keyword evidence="2" id="KW-0472">Membrane</keyword>
<feature type="transmembrane region" description="Helical" evidence="2">
    <location>
        <begin position="207"/>
        <end position="229"/>
    </location>
</feature>
<evidence type="ECO:0000313" key="4">
    <source>
        <dbReference type="Proteomes" id="UP001642484"/>
    </source>
</evidence>
<feature type="transmembrane region" description="Helical" evidence="2">
    <location>
        <begin position="130"/>
        <end position="147"/>
    </location>
</feature>
<keyword evidence="2" id="KW-0812">Transmembrane</keyword>
<gene>
    <name evidence="3" type="ORF">CCMP2556_LOCUS55710</name>
</gene>
<accession>A0ABP0T1V7</accession>
<name>A0ABP0T1V7_9DINO</name>
<evidence type="ECO:0000313" key="3">
    <source>
        <dbReference type="EMBL" id="CAK9118693.1"/>
    </source>
</evidence>
<dbReference type="Proteomes" id="UP001642484">
    <property type="component" value="Unassembled WGS sequence"/>
</dbReference>
<keyword evidence="2" id="KW-1133">Transmembrane helix</keyword>
<feature type="region of interest" description="Disordered" evidence="1">
    <location>
        <begin position="364"/>
        <end position="400"/>
    </location>
</feature>
<reference evidence="3 4" key="1">
    <citation type="submission" date="2024-02" db="EMBL/GenBank/DDBJ databases">
        <authorList>
            <person name="Chen Y."/>
            <person name="Shah S."/>
            <person name="Dougan E. K."/>
            <person name="Thang M."/>
            <person name="Chan C."/>
        </authorList>
    </citation>
    <scope>NUCLEOTIDE SEQUENCE [LARGE SCALE GENOMIC DNA]</scope>
</reference>